<dbReference type="EMBL" id="CP011114">
    <property type="protein sequence ID" value="AKG34257.1"/>
    <property type="molecule type" value="Genomic_DNA"/>
</dbReference>
<dbReference type="Pfam" id="PF09323">
    <property type="entry name" value="DUF1980"/>
    <property type="match status" value="1"/>
</dbReference>
<feature type="region of interest" description="Disordered" evidence="1">
    <location>
        <begin position="267"/>
        <end position="288"/>
    </location>
</feature>
<evidence type="ECO:0000313" key="5">
    <source>
        <dbReference type="EMBL" id="AKG34257.1"/>
    </source>
</evidence>
<reference evidence="5 6" key="1">
    <citation type="submission" date="2015-03" db="EMBL/GenBank/DDBJ databases">
        <authorList>
            <person name="Abdul Halim M."/>
        </authorList>
    </citation>
    <scope>NUCLEOTIDE SEQUENCE [LARGE SCALE GENOMIC DNA]</scope>
    <source>
        <strain evidence="5 6">ATCC 35681</strain>
    </source>
</reference>
<name>A0A0F7F866_PAEDU</name>
<feature type="transmembrane region" description="Helical" evidence="2">
    <location>
        <begin position="42"/>
        <end position="66"/>
    </location>
</feature>
<dbReference type="PANTHER" id="PTHR40047">
    <property type="entry name" value="UPF0703 PROTEIN YCGQ"/>
    <property type="match status" value="1"/>
</dbReference>
<dbReference type="InterPro" id="IPR015402">
    <property type="entry name" value="DUF1980"/>
</dbReference>
<evidence type="ECO:0000259" key="3">
    <source>
        <dbReference type="Pfam" id="PF09323"/>
    </source>
</evidence>
<evidence type="ECO:0000313" key="6">
    <source>
        <dbReference type="Proteomes" id="UP000034189"/>
    </source>
</evidence>
<organism evidence="5 6">
    <name type="scientific">Paenibacillus durus ATCC 35681</name>
    <dbReference type="NCBI Taxonomy" id="1333534"/>
    <lineage>
        <taxon>Bacteria</taxon>
        <taxon>Bacillati</taxon>
        <taxon>Bacillota</taxon>
        <taxon>Bacilli</taxon>
        <taxon>Bacillales</taxon>
        <taxon>Paenibacillaceae</taxon>
        <taxon>Paenibacillus</taxon>
    </lineage>
</organism>
<dbReference type="InterPro" id="IPR048447">
    <property type="entry name" value="DUF1980_C"/>
</dbReference>
<evidence type="ECO:0000259" key="4">
    <source>
        <dbReference type="Pfam" id="PF21537"/>
    </source>
</evidence>
<evidence type="ECO:0000256" key="2">
    <source>
        <dbReference type="SAM" id="Phobius"/>
    </source>
</evidence>
<keyword evidence="2" id="KW-0472">Membrane</keyword>
<feature type="transmembrane region" description="Helical" evidence="2">
    <location>
        <begin position="87"/>
        <end position="104"/>
    </location>
</feature>
<accession>A0A0F7F866</accession>
<evidence type="ECO:0000256" key="1">
    <source>
        <dbReference type="SAM" id="MobiDB-lite"/>
    </source>
</evidence>
<dbReference type="AlphaFoldDB" id="A0A0F7F866"/>
<dbReference type="InterPro" id="IPR052955">
    <property type="entry name" value="UPF0703_membrane_permease"/>
</dbReference>
<protein>
    <recommendedName>
        <fullName evidence="7">TIGR03943 family protein</fullName>
    </recommendedName>
</protein>
<dbReference type="PANTHER" id="PTHR40047:SF1">
    <property type="entry name" value="UPF0703 PROTEIN YCGQ"/>
    <property type="match status" value="1"/>
</dbReference>
<feature type="domain" description="DUF1980" evidence="3">
    <location>
        <begin position="13"/>
        <end position="118"/>
    </location>
</feature>
<dbReference type="HOGENOM" id="CLU_070027_1_0_9"/>
<sequence>MYSSGSVKRHYLFRAAVLLAFAVYIEHLARHDALHYYVTPKLAVWVRLCPVPLSFMALSLAVQALFGGPSAICGCGRQLPRSRAGSAAMYGVFLLPLLLGFALPDRALGSAAATRKGISLNYSSLVPKESARFQTSDPFAAEFAALAKKLYSQPVIPVFPQIFTETLGTLERFKHDFEGKEIVVSGFLYRENTGSMGGRFAVSRFLVQCCTADATPLGILVYAKQQKSLPVDTWIKVRGKLQVVVYKGKETLQIDAESVTKVEQSSTPYVYTSPDSEEEWDQLLGSAK</sequence>
<feature type="domain" description="DUF1980" evidence="4">
    <location>
        <begin position="135"/>
        <end position="271"/>
    </location>
</feature>
<dbReference type="NCBIfam" id="TIGR03943">
    <property type="entry name" value="TIGR03943 family putative permease subunit"/>
    <property type="match status" value="1"/>
</dbReference>
<gene>
    <name evidence="5" type="ORF">VK70_06460</name>
</gene>
<dbReference type="Pfam" id="PF21537">
    <property type="entry name" value="DUF1980_C"/>
    <property type="match status" value="1"/>
</dbReference>
<evidence type="ECO:0008006" key="7">
    <source>
        <dbReference type="Google" id="ProtNLM"/>
    </source>
</evidence>
<feature type="transmembrane region" description="Helical" evidence="2">
    <location>
        <begin position="12"/>
        <end position="30"/>
    </location>
</feature>
<dbReference type="InterPro" id="IPR048493">
    <property type="entry name" value="DUF1980_N"/>
</dbReference>
<dbReference type="PATRIC" id="fig|1333534.5.peg.1414"/>
<keyword evidence="2" id="KW-0812">Transmembrane</keyword>
<keyword evidence="2" id="KW-1133">Transmembrane helix</keyword>
<proteinExistence type="predicted"/>
<reference evidence="5 6" key="2">
    <citation type="journal article" date="2016" name="Genome Announc.">
        <title>Genome Sequence of a Gram-Positive Diazotroph, Paenibacillus durus Type Strain ATCC 35681.</title>
        <authorList>
            <person name="Halim M.A."/>
            <person name="Rahman A.Y."/>
            <person name="Sim K.S."/>
            <person name="Yam H.C."/>
            <person name="Rahim A.A."/>
            <person name="Ghazali A.H."/>
            <person name="Najimudin N."/>
        </authorList>
    </citation>
    <scope>NUCLEOTIDE SEQUENCE [LARGE SCALE GENOMIC DNA]</scope>
    <source>
        <strain evidence="5 6">ATCC 35681</strain>
    </source>
</reference>
<dbReference type="Proteomes" id="UP000034189">
    <property type="component" value="Chromosome"/>
</dbReference>